<dbReference type="PANTHER" id="PTHR11885:SF6">
    <property type="entry name" value="SMALL RIBOSOMAL SUBUNIT PROTEIN US15"/>
    <property type="match status" value="1"/>
</dbReference>
<dbReference type="PANTHER" id="PTHR11885">
    <property type="entry name" value="RIBOSOMAL PROTEIN S15P/S13E"/>
    <property type="match status" value="1"/>
</dbReference>
<dbReference type="InterPro" id="IPR012606">
    <property type="entry name" value="Ribosomal_uS15_N"/>
</dbReference>
<dbReference type="GO" id="GO:0003735">
    <property type="term" value="F:structural constituent of ribosome"/>
    <property type="evidence" value="ECO:0007669"/>
    <property type="project" value="InterPro"/>
</dbReference>
<dbReference type="GO" id="GO:0070181">
    <property type="term" value="F:small ribosomal subunit rRNA binding"/>
    <property type="evidence" value="ECO:0007669"/>
    <property type="project" value="TreeGrafter"/>
</dbReference>
<dbReference type="GO" id="GO:0022627">
    <property type="term" value="C:cytosolic small ribosomal subunit"/>
    <property type="evidence" value="ECO:0007669"/>
    <property type="project" value="TreeGrafter"/>
</dbReference>
<dbReference type="GO" id="GO:0006412">
    <property type="term" value="P:translation"/>
    <property type="evidence" value="ECO:0007669"/>
    <property type="project" value="InterPro"/>
</dbReference>
<evidence type="ECO:0000256" key="1">
    <source>
        <dbReference type="ARBA" id="ARBA00008434"/>
    </source>
</evidence>
<sequence>MHAPGKDICVSALPYRRAPPTWLEPPSMMSLSTSSSSPARAIPSSIGVTLRDSHGIPQVRFIA</sequence>
<gene>
    <name evidence="5" type="ORF">FIBSPDRAFT_854228</name>
</gene>
<evidence type="ECO:0000256" key="3">
    <source>
        <dbReference type="ARBA" id="ARBA00023274"/>
    </source>
</evidence>
<feature type="non-terminal residue" evidence="5">
    <location>
        <position position="63"/>
    </location>
</feature>
<accession>A0A166Q8V2</accession>
<keyword evidence="2" id="KW-0689">Ribosomal protein</keyword>
<evidence type="ECO:0000313" key="6">
    <source>
        <dbReference type="Proteomes" id="UP000076532"/>
    </source>
</evidence>
<keyword evidence="6" id="KW-1185">Reference proteome</keyword>
<dbReference type="Pfam" id="PF08069">
    <property type="entry name" value="Ribosomal_S13_N"/>
    <property type="match status" value="1"/>
</dbReference>
<dbReference type="STRING" id="436010.A0A166Q8V2"/>
<protein>
    <recommendedName>
        <fullName evidence="4">Small ribosomal subunit protein uS15 N-terminal domain-containing protein</fullName>
    </recommendedName>
</protein>
<dbReference type="SMART" id="SM01386">
    <property type="entry name" value="Ribosomal_S13_N"/>
    <property type="match status" value="1"/>
</dbReference>
<dbReference type="EMBL" id="KV417511">
    <property type="protein sequence ID" value="KZP26886.1"/>
    <property type="molecule type" value="Genomic_DNA"/>
</dbReference>
<comment type="similarity">
    <text evidence="1">Belongs to the universal ribosomal protein uS15 family.</text>
</comment>
<dbReference type="Gene3D" id="4.10.860.130">
    <property type="match status" value="1"/>
</dbReference>
<dbReference type="Proteomes" id="UP000076532">
    <property type="component" value="Unassembled WGS sequence"/>
</dbReference>
<feature type="domain" description="Small ribosomal subunit protein uS15 N-terminal" evidence="4">
    <location>
        <begin position="1"/>
        <end position="56"/>
    </location>
</feature>
<proteinExistence type="inferred from homology"/>
<evidence type="ECO:0000259" key="4">
    <source>
        <dbReference type="SMART" id="SM01386"/>
    </source>
</evidence>
<organism evidence="5 6">
    <name type="scientific">Athelia psychrophila</name>
    <dbReference type="NCBI Taxonomy" id="1759441"/>
    <lineage>
        <taxon>Eukaryota</taxon>
        <taxon>Fungi</taxon>
        <taxon>Dikarya</taxon>
        <taxon>Basidiomycota</taxon>
        <taxon>Agaricomycotina</taxon>
        <taxon>Agaricomycetes</taxon>
        <taxon>Agaricomycetidae</taxon>
        <taxon>Atheliales</taxon>
        <taxon>Atheliaceae</taxon>
        <taxon>Athelia</taxon>
    </lineage>
</organism>
<dbReference type="InterPro" id="IPR023029">
    <property type="entry name" value="Ribosomal_uS15_arc_euk"/>
</dbReference>
<dbReference type="AlphaFoldDB" id="A0A166Q8V2"/>
<evidence type="ECO:0000256" key="2">
    <source>
        <dbReference type="ARBA" id="ARBA00022980"/>
    </source>
</evidence>
<keyword evidence="3" id="KW-0687">Ribonucleoprotein</keyword>
<dbReference type="GO" id="GO:0005730">
    <property type="term" value="C:nucleolus"/>
    <property type="evidence" value="ECO:0007669"/>
    <property type="project" value="TreeGrafter"/>
</dbReference>
<evidence type="ECO:0000313" key="5">
    <source>
        <dbReference type="EMBL" id="KZP26886.1"/>
    </source>
</evidence>
<name>A0A166Q8V2_9AGAM</name>
<reference evidence="5 6" key="1">
    <citation type="journal article" date="2016" name="Mol. Biol. Evol.">
        <title>Comparative Genomics of Early-Diverging Mushroom-Forming Fungi Provides Insights into the Origins of Lignocellulose Decay Capabilities.</title>
        <authorList>
            <person name="Nagy L.G."/>
            <person name="Riley R."/>
            <person name="Tritt A."/>
            <person name="Adam C."/>
            <person name="Daum C."/>
            <person name="Floudas D."/>
            <person name="Sun H."/>
            <person name="Yadav J.S."/>
            <person name="Pangilinan J."/>
            <person name="Larsson K.H."/>
            <person name="Matsuura K."/>
            <person name="Barry K."/>
            <person name="Labutti K."/>
            <person name="Kuo R."/>
            <person name="Ohm R.A."/>
            <person name="Bhattacharya S.S."/>
            <person name="Shirouzu T."/>
            <person name="Yoshinaga Y."/>
            <person name="Martin F.M."/>
            <person name="Grigoriev I.V."/>
            <person name="Hibbett D.S."/>
        </authorList>
    </citation>
    <scope>NUCLEOTIDE SEQUENCE [LARGE SCALE GENOMIC DNA]</scope>
    <source>
        <strain evidence="5 6">CBS 109695</strain>
    </source>
</reference>